<dbReference type="Proteomes" id="UP001056778">
    <property type="component" value="Chromosome 2"/>
</dbReference>
<organism evidence="1 2">
    <name type="scientific">Holotrichia oblita</name>
    <name type="common">Chafer beetle</name>
    <dbReference type="NCBI Taxonomy" id="644536"/>
    <lineage>
        <taxon>Eukaryota</taxon>
        <taxon>Metazoa</taxon>
        <taxon>Ecdysozoa</taxon>
        <taxon>Arthropoda</taxon>
        <taxon>Hexapoda</taxon>
        <taxon>Insecta</taxon>
        <taxon>Pterygota</taxon>
        <taxon>Neoptera</taxon>
        <taxon>Endopterygota</taxon>
        <taxon>Coleoptera</taxon>
        <taxon>Polyphaga</taxon>
        <taxon>Scarabaeiformia</taxon>
        <taxon>Scarabaeidae</taxon>
        <taxon>Melolonthinae</taxon>
        <taxon>Holotrichia</taxon>
    </lineage>
</organism>
<proteinExistence type="predicted"/>
<reference evidence="1" key="1">
    <citation type="submission" date="2022-04" db="EMBL/GenBank/DDBJ databases">
        <title>Chromosome-scale genome assembly of Holotrichia oblita Faldermann.</title>
        <authorList>
            <person name="Rongchong L."/>
        </authorList>
    </citation>
    <scope>NUCLEOTIDE SEQUENCE</scope>
    <source>
        <strain evidence="1">81SQS9</strain>
    </source>
</reference>
<evidence type="ECO:0000313" key="1">
    <source>
        <dbReference type="EMBL" id="KAI4467481.1"/>
    </source>
</evidence>
<sequence>MLKAKMFIYTQPFEGMPTEKNLELIEEDLPPLKDGEYLAEAIYLSVDPYMRVYASRMKVGETMIGSQVAKVIESKSTKFPVGSYVVGVFGWRTHTVVSENPPVTLFTPSPMLITYDGSVPLSYFLGVLGMTGATAYFGFLDICKPKSGETVVVTTAAGAVGSHVGQIAKIKGCKVIGITGSDQKCNWLKTLGFDFAINYKNDNVEQALIEAAPNGVDCYFDNVKMKERVGHQILIVDSKNDNYPIGRHVVGEFGWRTLTIGTAKPAGLLKRAPYLVPDGEAIPLSLFLGILGLPGNSAYFGFLEICKPQHGNTVAISGAGGAVGSHVGQIAKIKSCNVIGISGSDEKNIWLKSVGFDHVINYKTENVAKALKRCAPNGVDCYFDNVGGELSSDVMQTMNRNGRIAVCGSIVSYNINHGELPKATIMQPIIIMKELEMKGFLVSTWKHRWMEGINQNLKWLQEGKLLYRETITDGFENMPHALIGVLNGENTGKAIIKLIAAEINTSKMKAKRFVLEKYFEGMPKESDLKLVEEELPEIKEGEFLVEAVYLSVDPYMRAYVNGLKLGQTMIGCQIAKIIQSKNASYPVGRYISGQFGWTTHFISNGKPQDVTNYPPFLIPEDNNVPLSLYLGILGRPGNSAYFGLLDICNPQPGETVVVTGAGGAVGYHVGQIAKIKGCTVIGITGSDEKGAWLKRLGFDHIINYKTENISSSLDKAAPKGVDCYFDNVGGEISTCVIQRMNKYGRIAVCGSISMYNATPENHPTARMIQPFLVSNELYMKGFIVRTYLDRWMEAIDQNTKWYNEGKLQNQETLTEGFEHMPKAFIGIMSGENWGKAIVKA</sequence>
<comment type="caution">
    <text evidence="1">The sequence shown here is derived from an EMBL/GenBank/DDBJ whole genome shotgun (WGS) entry which is preliminary data.</text>
</comment>
<keyword evidence="2" id="KW-1185">Reference proteome</keyword>
<dbReference type="EMBL" id="CM043016">
    <property type="protein sequence ID" value="KAI4467481.1"/>
    <property type="molecule type" value="Genomic_DNA"/>
</dbReference>
<protein>
    <submittedName>
        <fullName evidence="1">Prostaglandin reductase</fullName>
    </submittedName>
</protein>
<name>A0ACB9TKS6_HOLOL</name>
<gene>
    <name evidence="1" type="ORF">MML48_2g00001160</name>
</gene>
<accession>A0ACB9TKS6</accession>
<evidence type="ECO:0000313" key="2">
    <source>
        <dbReference type="Proteomes" id="UP001056778"/>
    </source>
</evidence>